<proteinExistence type="predicted"/>
<dbReference type="AlphaFoldDB" id="A0A392T7B8"/>
<dbReference type="Proteomes" id="UP000265520">
    <property type="component" value="Unassembled WGS sequence"/>
</dbReference>
<reference evidence="1 2" key="1">
    <citation type="journal article" date="2018" name="Front. Plant Sci.">
        <title>Red Clover (Trifolium pratense) and Zigzag Clover (T. medium) - A Picture of Genomic Similarities and Differences.</title>
        <authorList>
            <person name="Dluhosova J."/>
            <person name="Istvanek J."/>
            <person name="Nedelnik J."/>
            <person name="Repkova J."/>
        </authorList>
    </citation>
    <scope>NUCLEOTIDE SEQUENCE [LARGE SCALE GENOMIC DNA]</scope>
    <source>
        <strain evidence="2">cv. 10/8</strain>
        <tissue evidence="1">Leaf</tissue>
    </source>
</reference>
<keyword evidence="2" id="KW-1185">Reference proteome</keyword>
<organism evidence="1 2">
    <name type="scientific">Trifolium medium</name>
    <dbReference type="NCBI Taxonomy" id="97028"/>
    <lineage>
        <taxon>Eukaryota</taxon>
        <taxon>Viridiplantae</taxon>
        <taxon>Streptophyta</taxon>
        <taxon>Embryophyta</taxon>
        <taxon>Tracheophyta</taxon>
        <taxon>Spermatophyta</taxon>
        <taxon>Magnoliopsida</taxon>
        <taxon>eudicotyledons</taxon>
        <taxon>Gunneridae</taxon>
        <taxon>Pentapetalae</taxon>
        <taxon>rosids</taxon>
        <taxon>fabids</taxon>
        <taxon>Fabales</taxon>
        <taxon>Fabaceae</taxon>
        <taxon>Papilionoideae</taxon>
        <taxon>50 kb inversion clade</taxon>
        <taxon>NPAAA clade</taxon>
        <taxon>Hologalegina</taxon>
        <taxon>IRL clade</taxon>
        <taxon>Trifolieae</taxon>
        <taxon>Trifolium</taxon>
    </lineage>
</organism>
<name>A0A392T7B8_9FABA</name>
<dbReference type="EMBL" id="LXQA010511908">
    <property type="protein sequence ID" value="MCI56414.1"/>
    <property type="molecule type" value="Genomic_DNA"/>
</dbReference>
<evidence type="ECO:0000313" key="1">
    <source>
        <dbReference type="EMBL" id="MCI56414.1"/>
    </source>
</evidence>
<accession>A0A392T7B8</accession>
<evidence type="ECO:0000313" key="2">
    <source>
        <dbReference type="Proteomes" id="UP000265520"/>
    </source>
</evidence>
<protein>
    <submittedName>
        <fullName evidence="1">Uncharacterized protein</fullName>
    </submittedName>
</protein>
<comment type="caution">
    <text evidence="1">The sequence shown here is derived from an EMBL/GenBank/DDBJ whole genome shotgun (WGS) entry which is preliminary data.</text>
</comment>
<sequence length="83" mass="9633">MRFFLRMDHCDDEDDPFSYHDRGGYFFFFFLLLGESYPCYHYWSHANGIHLIPSLPASHPLLPLLPLLSFPLGGGRFCSSWCG</sequence>